<evidence type="ECO:0000313" key="1">
    <source>
        <dbReference type="EMBL" id="CRZ12458.1"/>
    </source>
</evidence>
<accession>A0A0H5REL1</accession>
<sequence length="124" mass="14072">GLVSKQSRYQTRSSFLSVVKSTSPMLILGVVRYASVSAVELENDLIEFREFLLHINRNVFDVPRAASCYQKNFGVGMCVGRLRDLSICHVPTHGFSPQLATSNTVFGESRRHLQLVWIFLYLSY</sequence>
<name>A0A0H5REL1_9EUKA</name>
<organism evidence="1">
    <name type="scientific">Spongospora subterranea</name>
    <dbReference type="NCBI Taxonomy" id="70186"/>
    <lineage>
        <taxon>Eukaryota</taxon>
        <taxon>Sar</taxon>
        <taxon>Rhizaria</taxon>
        <taxon>Endomyxa</taxon>
        <taxon>Phytomyxea</taxon>
        <taxon>Plasmodiophorida</taxon>
        <taxon>Plasmodiophoridae</taxon>
        <taxon>Spongospora</taxon>
    </lineage>
</organism>
<proteinExistence type="predicted"/>
<reference evidence="1" key="1">
    <citation type="submission" date="2015-04" db="EMBL/GenBank/DDBJ databases">
        <title>The genome sequence of the plant pathogenic Rhizarian Plasmodiophora brassicae reveals insights in its biotrophic life cycle and the origin of chitin synthesis.</title>
        <authorList>
            <person name="Schwelm A."/>
            <person name="Fogelqvist J."/>
            <person name="Knaust A."/>
            <person name="Julke S."/>
            <person name="Lilja T."/>
            <person name="Dhandapani V."/>
            <person name="Bonilla-Rosso G."/>
            <person name="Karlsson M."/>
            <person name="Shevchenko A."/>
            <person name="Choi S.R."/>
            <person name="Kim H.G."/>
            <person name="Park J.Y."/>
            <person name="Lim Y.P."/>
            <person name="Ludwig-Muller J."/>
            <person name="Dixelius C."/>
        </authorList>
    </citation>
    <scope>NUCLEOTIDE SEQUENCE</scope>
    <source>
        <tissue evidence="1">Potato root galls</tissue>
    </source>
</reference>
<protein>
    <submittedName>
        <fullName evidence="1">Uncharacterized protein</fullName>
    </submittedName>
</protein>
<dbReference type="AlphaFoldDB" id="A0A0H5REL1"/>
<feature type="non-terminal residue" evidence="1">
    <location>
        <position position="124"/>
    </location>
</feature>
<dbReference type="EMBL" id="HACM01012016">
    <property type="protein sequence ID" value="CRZ12458.1"/>
    <property type="molecule type" value="Transcribed_RNA"/>
</dbReference>
<feature type="non-terminal residue" evidence="1">
    <location>
        <position position="1"/>
    </location>
</feature>